<sequence length="144" mass="15631">MSQIALRHLALLRKNRCLLLGAQASPARRCYQTESGNGASGGIPPPLQGINILDLTRVLAGPTATMLLADLGADVIKVEEVTRGDDTRSWNPPSAPLLKTAPKNADHLPPESAYFLSVNRNKRSMTVDFKSPEGLEILHKLVKR</sequence>
<dbReference type="OrthoDB" id="5863171at2759"/>
<keyword evidence="2" id="KW-0808">Transferase</keyword>
<dbReference type="EMBL" id="JABCKV010004916">
    <property type="protein sequence ID" value="KAG5633601.1"/>
    <property type="molecule type" value="Genomic_DNA"/>
</dbReference>
<dbReference type="PANTHER" id="PTHR48207:SF3">
    <property type="entry name" value="SUCCINATE--HYDROXYMETHYLGLUTARATE COA-TRANSFERASE"/>
    <property type="match status" value="1"/>
</dbReference>
<dbReference type="Pfam" id="PF02515">
    <property type="entry name" value="CoA_transf_3"/>
    <property type="match status" value="1"/>
</dbReference>
<dbReference type="InterPro" id="IPR023606">
    <property type="entry name" value="CoA-Trfase_III_dom_1_sf"/>
</dbReference>
<accession>A0A9P7K365</accession>
<dbReference type="PANTHER" id="PTHR48207">
    <property type="entry name" value="SUCCINATE--HYDROXYMETHYLGLUTARATE COA-TRANSFERASE"/>
    <property type="match status" value="1"/>
</dbReference>
<evidence type="ECO:0000256" key="1">
    <source>
        <dbReference type="ARBA" id="ARBA00008383"/>
    </source>
</evidence>
<dbReference type="Gene3D" id="3.40.50.10540">
    <property type="entry name" value="Crotonobetainyl-coa:carnitine coa-transferase, domain 1"/>
    <property type="match status" value="1"/>
</dbReference>
<keyword evidence="4" id="KW-1185">Reference proteome</keyword>
<protein>
    <submittedName>
        <fullName evidence="3">Uncharacterized protein</fullName>
    </submittedName>
</protein>
<dbReference type="AlphaFoldDB" id="A0A9P7K365"/>
<proteinExistence type="inferred from homology"/>
<dbReference type="SUPFAM" id="SSF89796">
    <property type="entry name" value="CoA-transferase family III (CaiB/BaiF)"/>
    <property type="match status" value="1"/>
</dbReference>
<evidence type="ECO:0000256" key="2">
    <source>
        <dbReference type="ARBA" id="ARBA00022679"/>
    </source>
</evidence>
<evidence type="ECO:0000313" key="3">
    <source>
        <dbReference type="EMBL" id="KAG5633601.1"/>
    </source>
</evidence>
<comment type="caution">
    <text evidence="3">The sequence shown here is derived from an EMBL/GenBank/DDBJ whole genome shotgun (WGS) entry which is preliminary data.</text>
</comment>
<organism evidence="3 4">
    <name type="scientific">Asterophora parasitica</name>
    <dbReference type="NCBI Taxonomy" id="117018"/>
    <lineage>
        <taxon>Eukaryota</taxon>
        <taxon>Fungi</taxon>
        <taxon>Dikarya</taxon>
        <taxon>Basidiomycota</taxon>
        <taxon>Agaricomycotina</taxon>
        <taxon>Agaricomycetes</taxon>
        <taxon>Agaricomycetidae</taxon>
        <taxon>Agaricales</taxon>
        <taxon>Tricholomatineae</taxon>
        <taxon>Lyophyllaceae</taxon>
        <taxon>Asterophora</taxon>
    </lineage>
</organism>
<gene>
    <name evidence="3" type="ORF">DXG03_006944</name>
</gene>
<feature type="non-terminal residue" evidence="3">
    <location>
        <position position="144"/>
    </location>
</feature>
<name>A0A9P7K365_9AGAR</name>
<dbReference type="GO" id="GO:0005739">
    <property type="term" value="C:mitochondrion"/>
    <property type="evidence" value="ECO:0007669"/>
    <property type="project" value="TreeGrafter"/>
</dbReference>
<reference evidence="3" key="1">
    <citation type="submission" date="2020-07" db="EMBL/GenBank/DDBJ databases">
        <authorList>
            <person name="Nieuwenhuis M."/>
            <person name="Van De Peppel L.J.J."/>
        </authorList>
    </citation>
    <scope>NUCLEOTIDE SEQUENCE</scope>
    <source>
        <strain evidence="3">AP01</strain>
        <tissue evidence="3">Mycelium</tissue>
    </source>
</reference>
<evidence type="ECO:0000313" key="4">
    <source>
        <dbReference type="Proteomes" id="UP000775547"/>
    </source>
</evidence>
<dbReference type="InterPro" id="IPR050483">
    <property type="entry name" value="CoA-transferase_III_domain"/>
</dbReference>
<dbReference type="GO" id="GO:0047369">
    <property type="term" value="F:succinate-hydroxymethylglutarate CoA-transferase activity"/>
    <property type="evidence" value="ECO:0007669"/>
    <property type="project" value="TreeGrafter"/>
</dbReference>
<dbReference type="InterPro" id="IPR003673">
    <property type="entry name" value="CoA-Trfase_fam_III"/>
</dbReference>
<comment type="similarity">
    <text evidence="1">Belongs to the CoA-transferase III family.</text>
</comment>
<reference evidence="3" key="2">
    <citation type="submission" date="2021-10" db="EMBL/GenBank/DDBJ databases">
        <title>Phylogenomics reveals ancestral predisposition of the termite-cultivated fungus Termitomyces towards a domesticated lifestyle.</title>
        <authorList>
            <person name="Auxier B."/>
            <person name="Grum-Grzhimaylo A."/>
            <person name="Cardenas M.E."/>
            <person name="Lodge J.D."/>
            <person name="Laessoe T."/>
            <person name="Pedersen O."/>
            <person name="Smith M.E."/>
            <person name="Kuyper T.W."/>
            <person name="Franco-Molano E.A."/>
            <person name="Baroni T.J."/>
            <person name="Aanen D.K."/>
        </authorList>
    </citation>
    <scope>NUCLEOTIDE SEQUENCE</scope>
    <source>
        <strain evidence="3">AP01</strain>
        <tissue evidence="3">Mycelium</tissue>
    </source>
</reference>
<dbReference type="Proteomes" id="UP000775547">
    <property type="component" value="Unassembled WGS sequence"/>
</dbReference>